<dbReference type="SUPFAM" id="SSF48452">
    <property type="entry name" value="TPR-like"/>
    <property type="match status" value="1"/>
</dbReference>
<keyword evidence="4" id="KW-0963">Cytoplasm</keyword>
<evidence type="ECO:0000313" key="11">
    <source>
        <dbReference type="Proteomes" id="UP001491310"/>
    </source>
</evidence>
<dbReference type="Gene3D" id="1.25.40.10">
    <property type="entry name" value="Tetratricopeptide repeat domain"/>
    <property type="match status" value="2"/>
</dbReference>
<dbReference type="InterPro" id="IPR024111">
    <property type="entry name" value="PEX5/PEX5L"/>
</dbReference>
<keyword evidence="6 8" id="KW-0802">TPR repeat</keyword>
<proteinExistence type="inferred from homology"/>
<comment type="subcellular location">
    <subcellularLocation>
        <location evidence="2">Cytoplasm</location>
    </subcellularLocation>
    <subcellularLocation>
        <location evidence="1">Peroxisome</location>
    </subcellularLocation>
</comment>
<keyword evidence="11" id="KW-1185">Reference proteome</keyword>
<evidence type="ECO:0000256" key="2">
    <source>
        <dbReference type="ARBA" id="ARBA00004496"/>
    </source>
</evidence>
<protein>
    <recommendedName>
        <fullName evidence="12">TPR-like protein</fullName>
    </recommendedName>
</protein>
<dbReference type="PROSITE" id="PS50005">
    <property type="entry name" value="TPR"/>
    <property type="match status" value="1"/>
</dbReference>
<evidence type="ECO:0000256" key="7">
    <source>
        <dbReference type="ARBA" id="ARBA00023140"/>
    </source>
</evidence>
<gene>
    <name evidence="10" type="ORF">WJX75_001550</name>
</gene>
<accession>A0ABR2YBB6</accession>
<dbReference type="Proteomes" id="UP001491310">
    <property type="component" value="Unassembled WGS sequence"/>
</dbReference>
<evidence type="ECO:0000256" key="5">
    <source>
        <dbReference type="ARBA" id="ARBA00022737"/>
    </source>
</evidence>
<comment type="caution">
    <text evidence="10">The sequence shown here is derived from an EMBL/GenBank/DDBJ whole genome shotgun (WGS) entry which is preliminary data.</text>
</comment>
<evidence type="ECO:0000256" key="6">
    <source>
        <dbReference type="ARBA" id="ARBA00022803"/>
    </source>
</evidence>
<evidence type="ECO:0000256" key="9">
    <source>
        <dbReference type="SAM" id="MobiDB-lite"/>
    </source>
</evidence>
<dbReference type="PANTHER" id="PTHR10130:SF0">
    <property type="entry name" value="GH08708P"/>
    <property type="match status" value="1"/>
</dbReference>
<dbReference type="InterPro" id="IPR019734">
    <property type="entry name" value="TPR_rpt"/>
</dbReference>
<evidence type="ECO:0000256" key="4">
    <source>
        <dbReference type="ARBA" id="ARBA00022490"/>
    </source>
</evidence>
<feature type="region of interest" description="Disordered" evidence="9">
    <location>
        <begin position="195"/>
        <end position="218"/>
    </location>
</feature>
<evidence type="ECO:0008006" key="12">
    <source>
        <dbReference type="Google" id="ProtNLM"/>
    </source>
</evidence>
<feature type="repeat" description="TPR" evidence="8">
    <location>
        <begin position="470"/>
        <end position="503"/>
    </location>
</feature>
<reference evidence="10 11" key="1">
    <citation type="journal article" date="2024" name="Nat. Commun.">
        <title>Phylogenomics reveals the evolutionary origins of lichenization in chlorophyte algae.</title>
        <authorList>
            <person name="Puginier C."/>
            <person name="Libourel C."/>
            <person name="Otte J."/>
            <person name="Skaloud P."/>
            <person name="Haon M."/>
            <person name="Grisel S."/>
            <person name="Petersen M."/>
            <person name="Berrin J.G."/>
            <person name="Delaux P.M."/>
            <person name="Dal Grande F."/>
            <person name="Keller J."/>
        </authorList>
    </citation>
    <scope>NUCLEOTIDE SEQUENCE [LARGE SCALE GENOMIC DNA]</scope>
    <source>
        <strain evidence="10 11">SAG 216-7</strain>
    </source>
</reference>
<organism evidence="10 11">
    <name type="scientific">Coccomyxa subellipsoidea</name>
    <dbReference type="NCBI Taxonomy" id="248742"/>
    <lineage>
        <taxon>Eukaryota</taxon>
        <taxon>Viridiplantae</taxon>
        <taxon>Chlorophyta</taxon>
        <taxon>core chlorophytes</taxon>
        <taxon>Trebouxiophyceae</taxon>
        <taxon>Trebouxiophyceae incertae sedis</taxon>
        <taxon>Coccomyxaceae</taxon>
        <taxon>Coccomyxa</taxon>
    </lineage>
</organism>
<feature type="region of interest" description="Disordered" evidence="9">
    <location>
        <begin position="1"/>
        <end position="23"/>
    </location>
</feature>
<dbReference type="InterPro" id="IPR011990">
    <property type="entry name" value="TPR-like_helical_dom_sf"/>
</dbReference>
<keyword evidence="5" id="KW-0677">Repeat</keyword>
<evidence type="ECO:0000256" key="3">
    <source>
        <dbReference type="ARBA" id="ARBA00005348"/>
    </source>
</evidence>
<dbReference type="EMBL" id="JALJOT010000017">
    <property type="protein sequence ID" value="KAK9901546.1"/>
    <property type="molecule type" value="Genomic_DNA"/>
</dbReference>
<feature type="region of interest" description="Disordered" evidence="9">
    <location>
        <begin position="100"/>
        <end position="179"/>
    </location>
</feature>
<evidence type="ECO:0000256" key="8">
    <source>
        <dbReference type="PROSITE-ProRule" id="PRU00339"/>
    </source>
</evidence>
<evidence type="ECO:0000256" key="1">
    <source>
        <dbReference type="ARBA" id="ARBA00004275"/>
    </source>
</evidence>
<dbReference type="PANTHER" id="PTHR10130">
    <property type="entry name" value="PEROXISOMAL TARGETING SIGNAL 1 RECEPTOR PEX5"/>
    <property type="match status" value="1"/>
</dbReference>
<keyword evidence="7" id="KW-0576">Peroxisome</keyword>
<name>A0ABR2YBB6_9CHLO</name>
<dbReference type="SMART" id="SM00028">
    <property type="entry name" value="TPR"/>
    <property type="match status" value="3"/>
</dbReference>
<sequence>MSAFRDVVMGQGCTTDAAPTGNNPLSKLFSGLVDSKQKHEALAHVPDLQITNTERDKIASRAGVVTRHVFPDEFSGPLTHGPPFQAPLGAAGPSTRWANEFQKQERSSRHPSAWAEEYQAGPSQAPIGNLSLRDSSHAPSSWAADFLGNGGPTSHHPHSNISHSGPGSQWAEEFRDARPNSEQWADEFVTGGAQGVEASLTPEQRKAMRGPSAEDPLEDDTAASWVQQYNEELAVPSANALEYDMSKLEASCGLMPAEDNPYSAHALPLQTAQQMEREGRLRAASLAYEAAARVALLNREAWWRLGRCRLELEDFRNAYGPLTHALKGWPTHPANGAAWRSLVQAALGAGQKEKASTALQGWLHSLGGGADAALALGDGGRVNVKDLEQELSRRAEAAPGDVLTWEMLGYLHSLRGKHAAATEAFGKAVVTGAGQDNNALCLLGGSLSQHEQHSQAERVFRAATASSEGTRAWAGLARCQSAQGKFAEAVQNYSRALERRPDATSLWDSLAMALTALGWVDRADAAARHDPAILRQAM</sequence>
<evidence type="ECO:0000313" key="10">
    <source>
        <dbReference type="EMBL" id="KAK9901546.1"/>
    </source>
</evidence>
<dbReference type="Pfam" id="PF14559">
    <property type="entry name" value="TPR_19"/>
    <property type="match status" value="1"/>
</dbReference>
<comment type="similarity">
    <text evidence="3">Belongs to the peroxisomal targeting signal receptor family.</text>
</comment>